<organism evidence="9 10">
    <name type="scientific">Oldenlandia corymbosa var. corymbosa</name>
    <dbReference type="NCBI Taxonomy" id="529605"/>
    <lineage>
        <taxon>Eukaryota</taxon>
        <taxon>Viridiplantae</taxon>
        <taxon>Streptophyta</taxon>
        <taxon>Embryophyta</taxon>
        <taxon>Tracheophyta</taxon>
        <taxon>Spermatophyta</taxon>
        <taxon>Magnoliopsida</taxon>
        <taxon>eudicotyledons</taxon>
        <taxon>Gunneridae</taxon>
        <taxon>Pentapetalae</taxon>
        <taxon>asterids</taxon>
        <taxon>lamiids</taxon>
        <taxon>Gentianales</taxon>
        <taxon>Rubiaceae</taxon>
        <taxon>Rubioideae</taxon>
        <taxon>Spermacoceae</taxon>
        <taxon>Hedyotis-Oldenlandia complex</taxon>
        <taxon>Oldenlandia</taxon>
    </lineage>
</organism>
<comment type="similarity">
    <text evidence="2 6">Belongs to the drug/metabolite transporter (DMT) superfamily. Plant drug/metabolite exporter (P-DME) (TC 2.A.7.4) family.</text>
</comment>
<dbReference type="EMBL" id="OX459123">
    <property type="protein sequence ID" value="CAI9109086.1"/>
    <property type="molecule type" value="Genomic_DNA"/>
</dbReference>
<protein>
    <recommendedName>
        <fullName evidence="6">WAT1-related protein</fullName>
    </recommendedName>
</protein>
<evidence type="ECO:0000256" key="6">
    <source>
        <dbReference type="RuleBase" id="RU363077"/>
    </source>
</evidence>
<evidence type="ECO:0000256" key="3">
    <source>
        <dbReference type="ARBA" id="ARBA00022692"/>
    </source>
</evidence>
<dbReference type="PANTHER" id="PTHR31218">
    <property type="entry name" value="WAT1-RELATED PROTEIN"/>
    <property type="match status" value="1"/>
</dbReference>
<feature type="transmembrane region" description="Helical" evidence="6">
    <location>
        <begin position="149"/>
        <end position="169"/>
    </location>
</feature>
<reference evidence="9" key="1">
    <citation type="submission" date="2023-03" db="EMBL/GenBank/DDBJ databases">
        <authorList>
            <person name="Julca I."/>
        </authorList>
    </citation>
    <scope>NUCLEOTIDE SEQUENCE</scope>
</reference>
<gene>
    <name evidence="9" type="ORF">OLC1_LOCUS17044</name>
</gene>
<feature type="transmembrane region" description="Helical" evidence="6">
    <location>
        <begin position="84"/>
        <end position="104"/>
    </location>
</feature>
<dbReference type="InterPro" id="IPR000620">
    <property type="entry name" value="EamA_dom"/>
</dbReference>
<dbReference type="Pfam" id="PF00892">
    <property type="entry name" value="EamA"/>
    <property type="match status" value="2"/>
</dbReference>
<name>A0AAV1DMN6_OLDCO</name>
<comment type="subcellular location">
    <subcellularLocation>
        <location evidence="1 6">Membrane</location>
        <topology evidence="1 6">Multi-pass membrane protein</topology>
    </subcellularLocation>
</comment>
<dbReference type="Proteomes" id="UP001161247">
    <property type="component" value="Chromosome 6"/>
</dbReference>
<accession>A0AAV1DMN6</accession>
<evidence type="ECO:0000256" key="4">
    <source>
        <dbReference type="ARBA" id="ARBA00022989"/>
    </source>
</evidence>
<feature type="transmembrane region" description="Helical" evidence="6">
    <location>
        <begin position="41"/>
        <end position="63"/>
    </location>
</feature>
<keyword evidence="4 6" id="KW-1133">Transmembrane helix</keyword>
<feature type="transmembrane region" description="Helical" evidence="6">
    <location>
        <begin position="205"/>
        <end position="226"/>
    </location>
</feature>
<feature type="transmembrane region" description="Helical" evidence="6">
    <location>
        <begin position="324"/>
        <end position="343"/>
    </location>
</feature>
<sequence length="390" mass="42717">MKMEGKKPYVAVVIVHTIYTGMFLLSKAALSGGLNPFVFVFYRQALATIFLAPITFFLEWYFFFSPSSHPSIFLSLLRKTKPALSTMTFLKIFMLSLLGITLSLDINMVALGQTTATLAAATTNTLPVITFFLAVLFRMENVKLKTIAGVLKVTGIIFCLGGAAAIAFLKGPYLRLLVHHHLFKSHVPQVQGNNASSNSSWTKGVFLMLLSNVLWGSWLVLQGLVLKSYPSKLLSTTLQCFLSTIQSFIIAIALVRDPNEWKLGWNLRLLSVAYCGIVVTGVTFYIQAWIIEKRGPVFLAVTTPLILVFTICSSAVLLGEIISFGSVLGGLLLVLGLYCVLWGKTKEQNDGEKKTFPSSTNTDVETQKAISAPKEENLQPGSNPKALSCV</sequence>
<evidence type="ECO:0000256" key="5">
    <source>
        <dbReference type="ARBA" id="ARBA00023136"/>
    </source>
</evidence>
<feature type="domain" description="EamA" evidence="8">
    <location>
        <begin position="203"/>
        <end position="341"/>
    </location>
</feature>
<feature type="region of interest" description="Disordered" evidence="7">
    <location>
        <begin position="349"/>
        <end position="390"/>
    </location>
</feature>
<feature type="transmembrane region" description="Helical" evidence="6">
    <location>
        <begin position="267"/>
        <end position="286"/>
    </location>
</feature>
<dbReference type="GO" id="GO:0016020">
    <property type="term" value="C:membrane"/>
    <property type="evidence" value="ECO:0007669"/>
    <property type="project" value="UniProtKB-SubCell"/>
</dbReference>
<feature type="transmembrane region" description="Helical" evidence="6">
    <location>
        <begin position="9"/>
        <end position="29"/>
    </location>
</feature>
<dbReference type="InterPro" id="IPR030184">
    <property type="entry name" value="WAT1-related"/>
</dbReference>
<keyword evidence="5 6" id="KW-0472">Membrane</keyword>
<evidence type="ECO:0000256" key="7">
    <source>
        <dbReference type="SAM" id="MobiDB-lite"/>
    </source>
</evidence>
<evidence type="ECO:0000259" key="8">
    <source>
        <dbReference type="Pfam" id="PF00892"/>
    </source>
</evidence>
<evidence type="ECO:0000256" key="2">
    <source>
        <dbReference type="ARBA" id="ARBA00007635"/>
    </source>
</evidence>
<evidence type="ECO:0000313" key="9">
    <source>
        <dbReference type="EMBL" id="CAI9109086.1"/>
    </source>
</evidence>
<keyword evidence="3 6" id="KW-0812">Transmembrane</keyword>
<dbReference type="InterPro" id="IPR037185">
    <property type="entry name" value="EmrE-like"/>
</dbReference>
<dbReference type="AlphaFoldDB" id="A0AAV1DMN6"/>
<evidence type="ECO:0000313" key="10">
    <source>
        <dbReference type="Proteomes" id="UP001161247"/>
    </source>
</evidence>
<dbReference type="SUPFAM" id="SSF103481">
    <property type="entry name" value="Multidrug resistance efflux transporter EmrE"/>
    <property type="match status" value="2"/>
</dbReference>
<proteinExistence type="inferred from homology"/>
<keyword evidence="10" id="KW-1185">Reference proteome</keyword>
<evidence type="ECO:0000256" key="1">
    <source>
        <dbReference type="ARBA" id="ARBA00004141"/>
    </source>
</evidence>
<feature type="domain" description="EamA" evidence="8">
    <location>
        <begin position="9"/>
        <end position="158"/>
    </location>
</feature>
<dbReference type="GO" id="GO:0022857">
    <property type="term" value="F:transmembrane transporter activity"/>
    <property type="evidence" value="ECO:0007669"/>
    <property type="project" value="InterPro"/>
</dbReference>
<feature type="transmembrane region" description="Helical" evidence="6">
    <location>
        <begin position="116"/>
        <end position="137"/>
    </location>
</feature>
<feature type="transmembrane region" description="Helical" evidence="6">
    <location>
        <begin position="233"/>
        <end position="255"/>
    </location>
</feature>
<feature type="transmembrane region" description="Helical" evidence="6">
    <location>
        <begin position="298"/>
        <end position="318"/>
    </location>
</feature>